<proteinExistence type="predicted"/>
<accession>A0A383B5Z0</accession>
<reference evidence="2" key="1">
    <citation type="submission" date="2018-05" db="EMBL/GenBank/DDBJ databases">
        <authorList>
            <person name="Lanie J.A."/>
            <person name="Ng W.-L."/>
            <person name="Kazmierczak K.M."/>
            <person name="Andrzejewski T.M."/>
            <person name="Davidsen T.M."/>
            <person name="Wayne K.J."/>
            <person name="Tettelin H."/>
            <person name="Glass J.I."/>
            <person name="Rusch D."/>
            <person name="Podicherti R."/>
            <person name="Tsui H.-C.T."/>
            <person name="Winkler M.E."/>
        </authorList>
    </citation>
    <scope>NUCLEOTIDE SEQUENCE</scope>
</reference>
<evidence type="ECO:0000313" key="2">
    <source>
        <dbReference type="EMBL" id="SVE14855.1"/>
    </source>
</evidence>
<protein>
    <recommendedName>
        <fullName evidence="1">ATP-dependent DNA helicase uvsW N-terminal domain-containing protein</fullName>
    </recommendedName>
</protein>
<gene>
    <name evidence="2" type="ORF">METZ01_LOCUS467709</name>
</gene>
<feature type="domain" description="ATP-dependent DNA helicase uvsW N-terminal" evidence="1">
    <location>
        <begin position="2"/>
        <end position="49"/>
    </location>
</feature>
<feature type="non-terminal residue" evidence="2">
    <location>
        <position position="1"/>
    </location>
</feature>
<dbReference type="InterPro" id="IPR049409">
    <property type="entry name" value="UvsW_N"/>
</dbReference>
<sequence>VPGAKFMPSFRNRLWDGKIRLFDIRNNQIYVGLSEYIYKFATAKKYTISGGVRTPLEIDNADVISFIDGLKSTVKIRDYQ</sequence>
<feature type="non-terminal residue" evidence="2">
    <location>
        <position position="80"/>
    </location>
</feature>
<dbReference type="AlphaFoldDB" id="A0A383B5Z0"/>
<name>A0A383B5Z0_9ZZZZ</name>
<dbReference type="EMBL" id="UINC01197392">
    <property type="protein sequence ID" value="SVE14855.1"/>
    <property type="molecule type" value="Genomic_DNA"/>
</dbReference>
<dbReference type="Pfam" id="PF21241">
    <property type="entry name" value="UvsW_N"/>
    <property type="match status" value="1"/>
</dbReference>
<dbReference type="Gene3D" id="3.30.780.20">
    <property type="match status" value="1"/>
</dbReference>
<evidence type="ECO:0000259" key="1">
    <source>
        <dbReference type="Pfam" id="PF21241"/>
    </source>
</evidence>
<organism evidence="2">
    <name type="scientific">marine metagenome</name>
    <dbReference type="NCBI Taxonomy" id="408172"/>
    <lineage>
        <taxon>unclassified sequences</taxon>
        <taxon>metagenomes</taxon>
        <taxon>ecological metagenomes</taxon>
    </lineage>
</organism>
<dbReference type="InterPro" id="IPR049430">
    <property type="entry name" value="UvsW_N_sf"/>
</dbReference>